<dbReference type="PANTHER" id="PTHR11516:SF60">
    <property type="entry name" value="PYRUVATE DEHYDROGENASE E1 COMPONENT SUBUNIT ALPHA"/>
    <property type="match status" value="1"/>
</dbReference>
<reference evidence="7 8" key="1">
    <citation type="submission" date="2020-04" db="EMBL/GenBank/DDBJ databases">
        <title>Description of novel Gluconacetobacter.</title>
        <authorList>
            <person name="Sombolestani A."/>
        </authorList>
    </citation>
    <scope>NUCLEOTIDE SEQUENCE [LARGE SCALE GENOMIC DNA]</scope>
    <source>
        <strain evidence="7 8">LMG 19747</strain>
    </source>
</reference>
<organism evidence="7 8">
    <name type="scientific">Gluconacetobacter sacchari</name>
    <dbReference type="NCBI Taxonomy" id="92759"/>
    <lineage>
        <taxon>Bacteria</taxon>
        <taxon>Pseudomonadati</taxon>
        <taxon>Pseudomonadota</taxon>
        <taxon>Alphaproteobacteria</taxon>
        <taxon>Acetobacterales</taxon>
        <taxon>Acetobacteraceae</taxon>
        <taxon>Gluconacetobacter</taxon>
    </lineage>
</organism>
<dbReference type="SUPFAM" id="SSF52518">
    <property type="entry name" value="Thiamin diphosphate-binding fold (THDP-binding)"/>
    <property type="match status" value="1"/>
</dbReference>
<evidence type="ECO:0000256" key="4">
    <source>
        <dbReference type="ARBA" id="ARBA00025211"/>
    </source>
</evidence>
<comment type="caution">
    <text evidence="7">The sequence shown here is derived from an EMBL/GenBank/DDBJ whole genome shotgun (WGS) entry which is preliminary data.</text>
</comment>
<feature type="domain" description="Dehydrogenase E1 component" evidence="6">
    <location>
        <begin position="17"/>
        <end position="302"/>
    </location>
</feature>
<dbReference type="EMBL" id="JABEQJ010000025">
    <property type="protein sequence ID" value="MBB2161774.1"/>
    <property type="molecule type" value="Genomic_DNA"/>
</dbReference>
<dbReference type="InterPro" id="IPR029061">
    <property type="entry name" value="THDP-binding"/>
</dbReference>
<dbReference type="RefSeq" id="WP_182998606.1">
    <property type="nucleotide sequence ID" value="NZ_JABEQJ010000025.1"/>
</dbReference>
<gene>
    <name evidence="7" type="ORF">HLH48_16640</name>
</gene>
<keyword evidence="2" id="KW-0560">Oxidoreductase</keyword>
<comment type="function">
    <text evidence="4">The pyruvate dehydrogenase complex catalyzes the overall conversion of pyruvate to acetyl-CoA and CO(2). It contains multiple copies of three enzymatic components: pyruvate dehydrogenase (E1), dihydrolipoamide acetyltransferase (E2) and lipoamide dehydrogenase (E3).</text>
</comment>
<dbReference type="InterPro" id="IPR001017">
    <property type="entry name" value="DH_E1"/>
</dbReference>
<dbReference type="AlphaFoldDB" id="A0A7W4NPM4"/>
<comment type="cofactor">
    <cofactor evidence="1">
        <name>thiamine diphosphate</name>
        <dbReference type="ChEBI" id="CHEBI:58937"/>
    </cofactor>
</comment>
<evidence type="ECO:0000313" key="8">
    <source>
        <dbReference type="Proteomes" id="UP000589085"/>
    </source>
</evidence>
<dbReference type="PANTHER" id="PTHR11516">
    <property type="entry name" value="PYRUVATE DEHYDROGENASE E1 COMPONENT, ALPHA SUBUNIT BACTERIAL AND ORGANELLAR"/>
    <property type="match status" value="1"/>
</dbReference>
<evidence type="ECO:0000256" key="1">
    <source>
        <dbReference type="ARBA" id="ARBA00001964"/>
    </source>
</evidence>
<dbReference type="Gene3D" id="3.40.50.970">
    <property type="match status" value="1"/>
</dbReference>
<sequence length="322" mass="35415">MTEQDQTLRLERYRRLWRFRSFDDACLEALRRNVIHGELHVGIGQEAIAVGMAESLRRDDAVVSTHRNHFHALAKGVDRRALLAEICEKAEGLCRGRGGHMHPFDVENNFSATGIVGASLPVALGYAYAFHLRQSDAIAVGIAGDGSSHTGAFHETMVIAGAQKLPLLVLVENNSLAISIRFDQISPTRTVAERASAYGVRGMHVDGTDVDAMTDAFAEASRHIRAGGGPVILEATCARFRGHFEGDPEGYRSREERQHLRAQFDPLRLYRDRLEAFGLTSSELDAVEAAEKAAARDLLAEIMALPQPDPEGALLYRFSEEV</sequence>
<evidence type="ECO:0000259" key="6">
    <source>
        <dbReference type="Pfam" id="PF00676"/>
    </source>
</evidence>
<evidence type="ECO:0000256" key="3">
    <source>
        <dbReference type="ARBA" id="ARBA00023052"/>
    </source>
</evidence>
<dbReference type="Pfam" id="PF00676">
    <property type="entry name" value="E1_dh"/>
    <property type="match status" value="1"/>
</dbReference>
<evidence type="ECO:0000313" key="7">
    <source>
        <dbReference type="EMBL" id="MBB2161774.1"/>
    </source>
</evidence>
<comment type="catalytic activity">
    <reaction evidence="5">
        <text>N(6)-[(R)-lipoyl]-L-lysyl-[protein] + pyruvate + H(+) = N(6)-[(R)-S(8)-acetyldihydrolipoyl]-L-lysyl-[protein] + CO2</text>
        <dbReference type="Rhea" id="RHEA:19189"/>
        <dbReference type="Rhea" id="RHEA-COMP:10474"/>
        <dbReference type="Rhea" id="RHEA-COMP:10478"/>
        <dbReference type="ChEBI" id="CHEBI:15361"/>
        <dbReference type="ChEBI" id="CHEBI:15378"/>
        <dbReference type="ChEBI" id="CHEBI:16526"/>
        <dbReference type="ChEBI" id="CHEBI:83099"/>
        <dbReference type="ChEBI" id="CHEBI:83111"/>
        <dbReference type="EC" id="1.2.4.1"/>
    </reaction>
</comment>
<accession>A0A7W4NPM4</accession>
<keyword evidence="3" id="KW-0786">Thiamine pyrophosphate</keyword>
<evidence type="ECO:0000256" key="2">
    <source>
        <dbReference type="ARBA" id="ARBA00023002"/>
    </source>
</evidence>
<dbReference type="GO" id="GO:0006086">
    <property type="term" value="P:pyruvate decarboxylation to acetyl-CoA"/>
    <property type="evidence" value="ECO:0007669"/>
    <property type="project" value="TreeGrafter"/>
</dbReference>
<name>A0A7W4NPM4_9PROT</name>
<proteinExistence type="predicted"/>
<evidence type="ECO:0000256" key="5">
    <source>
        <dbReference type="ARBA" id="ARBA00051231"/>
    </source>
</evidence>
<dbReference type="GO" id="GO:0004739">
    <property type="term" value="F:pyruvate dehydrogenase (acetyl-transferring) activity"/>
    <property type="evidence" value="ECO:0007669"/>
    <property type="project" value="UniProtKB-EC"/>
</dbReference>
<protein>
    <submittedName>
        <fullName evidence="7">Thiamine pyrophosphate-dependent dehydrogenase E1 component subunit alpha</fullName>
    </submittedName>
</protein>
<dbReference type="Proteomes" id="UP000589085">
    <property type="component" value="Unassembled WGS sequence"/>
</dbReference>
<dbReference type="CDD" id="cd02000">
    <property type="entry name" value="TPP_E1_PDC_ADC_BCADC"/>
    <property type="match status" value="1"/>
</dbReference>
<dbReference type="InterPro" id="IPR050642">
    <property type="entry name" value="PDH_E1_Alpha_Subunit"/>
</dbReference>